<dbReference type="AlphaFoldDB" id="A0A140L0C9"/>
<feature type="domain" description="NADPH-dependent FMN reductase-like" evidence="3">
    <location>
        <begin position="1"/>
        <end position="142"/>
    </location>
</feature>
<evidence type="ECO:0000313" key="4">
    <source>
        <dbReference type="EMBL" id="KXG74004.1"/>
    </source>
</evidence>
<keyword evidence="5" id="KW-1185">Reference proteome</keyword>
<comment type="caution">
    <text evidence="4">The sequence shown here is derived from an EMBL/GenBank/DDBJ whole genome shotgun (WGS) entry which is preliminary data.</text>
</comment>
<evidence type="ECO:0000259" key="3">
    <source>
        <dbReference type="Pfam" id="PF03358"/>
    </source>
</evidence>
<dbReference type="InParanoid" id="A0A140L0C9"/>
<keyword evidence="1" id="KW-0285">Flavoprotein</keyword>
<dbReference type="PANTHER" id="PTHR43278:SF2">
    <property type="entry name" value="IRON-SULFUR FLAVOPROTEIN"/>
    <property type="match status" value="1"/>
</dbReference>
<proteinExistence type="predicted"/>
<dbReference type="Gene3D" id="3.40.50.360">
    <property type="match status" value="1"/>
</dbReference>
<protein>
    <submittedName>
        <fullName evidence="4">Iron-sulfur flavoprotein</fullName>
    </submittedName>
</protein>
<dbReference type="RefSeq" id="WP_066355560.1">
    <property type="nucleotide sequence ID" value="NZ_LOED01000063.1"/>
</dbReference>
<dbReference type="FunCoup" id="A0A140L0C9">
    <property type="interactions" value="8"/>
</dbReference>
<dbReference type="InterPro" id="IPR029039">
    <property type="entry name" value="Flavoprotein-like_sf"/>
</dbReference>
<dbReference type="Proteomes" id="UP000070427">
    <property type="component" value="Unassembled WGS sequence"/>
</dbReference>
<dbReference type="OrthoDB" id="9790975at2"/>
<dbReference type="STRING" id="520764.AN618_24310"/>
<reference evidence="4 5" key="1">
    <citation type="submission" date="2015-12" db="EMBL/GenBank/DDBJ databases">
        <title>Draft genome sequnece of Fervidicola ferrireducens strain Y170.</title>
        <authorList>
            <person name="Patel B.K."/>
        </authorList>
    </citation>
    <scope>NUCLEOTIDE SEQUENCE [LARGE SCALE GENOMIC DNA]</scope>
    <source>
        <strain evidence="4 5">Y170</strain>
    </source>
</reference>
<dbReference type="EMBL" id="LOED01000063">
    <property type="protein sequence ID" value="KXG74004.1"/>
    <property type="molecule type" value="Genomic_DNA"/>
</dbReference>
<evidence type="ECO:0000256" key="1">
    <source>
        <dbReference type="ARBA" id="ARBA00022630"/>
    </source>
</evidence>
<organism evidence="4 5">
    <name type="scientific">Fervidicola ferrireducens</name>
    <dbReference type="NCBI Taxonomy" id="520764"/>
    <lineage>
        <taxon>Bacteria</taxon>
        <taxon>Bacillati</taxon>
        <taxon>Bacillota</taxon>
        <taxon>Clostridia</taxon>
        <taxon>Thermosediminibacterales</taxon>
        <taxon>Thermosediminibacteraceae</taxon>
        <taxon>Fervidicola</taxon>
    </lineage>
</organism>
<name>A0A140L0C9_9FIRM</name>
<dbReference type="Pfam" id="PF03358">
    <property type="entry name" value="FMN_red"/>
    <property type="match status" value="1"/>
</dbReference>
<gene>
    <name evidence="4" type="ORF">AN618_24310</name>
</gene>
<sequence length="183" mass="19809">MKVIGIIGSPREGGNTEILVERVLKGASDKGAEVKTFKLNELNIRGCQGCNYCKQNDGCIQKDDMQKIYNELFSADAVVIGSPIYISYVTAQTKIFLDRLYAFLVVGKGSKLPVGKKCVLVYTQGGGDDGKKVMEGIAAFLKRALGMDVKAIIGGNNLNPLGAVNEREDLLQMAYEAGELLVR</sequence>
<dbReference type="PATRIC" id="fig|520764.3.peg.2627"/>
<dbReference type="InterPro" id="IPR051796">
    <property type="entry name" value="ISF_SsuE-like"/>
</dbReference>
<dbReference type="InterPro" id="IPR005025">
    <property type="entry name" value="FMN_Rdtase-like_dom"/>
</dbReference>
<evidence type="ECO:0000313" key="5">
    <source>
        <dbReference type="Proteomes" id="UP000070427"/>
    </source>
</evidence>
<dbReference type="SUPFAM" id="SSF52218">
    <property type="entry name" value="Flavoproteins"/>
    <property type="match status" value="1"/>
</dbReference>
<keyword evidence="2" id="KW-0288">FMN</keyword>
<dbReference type="PANTHER" id="PTHR43278">
    <property type="entry name" value="NAD(P)H-DEPENDENT FMN-CONTAINING OXIDOREDUCTASE YWQN-RELATED"/>
    <property type="match status" value="1"/>
</dbReference>
<dbReference type="GO" id="GO:0016491">
    <property type="term" value="F:oxidoreductase activity"/>
    <property type="evidence" value="ECO:0007669"/>
    <property type="project" value="InterPro"/>
</dbReference>
<accession>A0A140L0C9</accession>
<evidence type="ECO:0000256" key="2">
    <source>
        <dbReference type="ARBA" id="ARBA00022643"/>
    </source>
</evidence>